<evidence type="ECO:0000313" key="3">
    <source>
        <dbReference type="Proteomes" id="UP000624701"/>
    </source>
</evidence>
<comment type="caution">
    <text evidence="2">The sequence shown here is derived from an EMBL/GenBank/DDBJ whole genome shotgun (WGS) entry which is preliminary data.</text>
</comment>
<gene>
    <name evidence="2" type="ORF">GCM10011444_06200</name>
</gene>
<evidence type="ECO:0008006" key="4">
    <source>
        <dbReference type="Google" id="ProtNLM"/>
    </source>
</evidence>
<keyword evidence="3" id="KW-1185">Reference proteome</keyword>
<name>A0ABQ2BWS7_9FLAO</name>
<dbReference type="Proteomes" id="UP000624701">
    <property type="component" value="Unassembled WGS sequence"/>
</dbReference>
<dbReference type="EMBL" id="BMDQ01000001">
    <property type="protein sequence ID" value="GGI56311.1"/>
    <property type="molecule type" value="Genomic_DNA"/>
</dbReference>
<reference evidence="3" key="1">
    <citation type="journal article" date="2019" name="Int. J. Syst. Evol. Microbiol.">
        <title>The Global Catalogue of Microorganisms (GCM) 10K type strain sequencing project: providing services to taxonomists for standard genome sequencing and annotation.</title>
        <authorList>
            <consortium name="The Broad Institute Genomics Platform"/>
            <consortium name="The Broad Institute Genome Sequencing Center for Infectious Disease"/>
            <person name="Wu L."/>
            <person name="Ma J."/>
        </authorList>
    </citation>
    <scope>NUCLEOTIDE SEQUENCE [LARGE SCALE GENOMIC DNA]</scope>
    <source>
        <strain evidence="3">CCM 8681</strain>
    </source>
</reference>
<accession>A0ABQ2BWS7</accession>
<feature type="chain" id="PRO_5047478430" description="Lamin tail domain-containing protein" evidence="1">
    <location>
        <begin position="23"/>
        <end position="464"/>
    </location>
</feature>
<evidence type="ECO:0000313" key="2">
    <source>
        <dbReference type="EMBL" id="GGI56311.1"/>
    </source>
</evidence>
<feature type="signal peptide" evidence="1">
    <location>
        <begin position="1"/>
        <end position="22"/>
    </location>
</feature>
<sequence>MKKMKKFILLLLLPAFILNCSNDDDSIVIEEENITPGVIRISQVDTQADLVVLSNLGTTTTDIADYFLCLGPGTYVRVSDAANGNTNLAPNQSITLSYDVNEAVGGLSVFSTNTFSSSDPNILLDYLQWGAGNQARVAQAVSAGRWDNANNFVPVGASYNFIGEANEFGASFYETIAAEETTPIVRILQVDATADLVWLSNFGTESVDVGDYFLCLGPGTYVRVSDATNASTNLAPGENIMLSYDVNETEDGLSIFSTNTFGSSDPNILLDYVQWGAGNQARVAQAVTAGRWDNANNFVANGSPYVFNGNSDEFGSTFWEGTEEEESTVVRIAQVNANTDQVWLANFGNVSVDVGDYFLCLGPGTYVRVSDATNASTNLAPGENVMLSYDVNETVGGLSIFSTNSFGSSDPNILLDYVQWGAGNQARVAQAVTAGRWDDANNFINGGPSYTFNGNADEFGSTFW</sequence>
<protein>
    <recommendedName>
        <fullName evidence="4">Lamin tail domain-containing protein</fullName>
    </recommendedName>
</protein>
<evidence type="ECO:0000256" key="1">
    <source>
        <dbReference type="SAM" id="SignalP"/>
    </source>
</evidence>
<organism evidence="2 3">
    <name type="scientific">Winogradskyella haliclonae</name>
    <dbReference type="NCBI Taxonomy" id="2048558"/>
    <lineage>
        <taxon>Bacteria</taxon>
        <taxon>Pseudomonadati</taxon>
        <taxon>Bacteroidota</taxon>
        <taxon>Flavobacteriia</taxon>
        <taxon>Flavobacteriales</taxon>
        <taxon>Flavobacteriaceae</taxon>
        <taxon>Winogradskyella</taxon>
    </lineage>
</organism>
<proteinExistence type="predicted"/>
<keyword evidence="1" id="KW-0732">Signal</keyword>